<keyword evidence="3" id="KW-0238">DNA-binding</keyword>
<sequence>MIKKGLIYIEFLYLKTFVQVVNSGSYTRAAIELDYAQSSVTNHIQKLEELYGGNVLLERKGKYMKPTSSGELLFDYAKKILALHQESHLALKEQEIKTLSIGTIETLAIYFLPELLEKFKRIYPNIHIRIIPDSEKNIIRMVKEKEIDFGLILDFPCQVTGIESLNIKKQDMMIVVPHDHVFASKTEVAINDLENETFILTDEGCTYRAFLLERFKMENISHNISMELSSVETIKKAVENKWGISFLPLFSVEKNVNNRSIKAIPLHDKNLNFYSQLLYRKEKSILKVFQTFINLFETSN</sequence>
<dbReference type="Gene3D" id="1.10.10.10">
    <property type="entry name" value="Winged helix-like DNA-binding domain superfamily/Winged helix DNA-binding domain"/>
    <property type="match status" value="1"/>
</dbReference>
<reference evidence="6 7" key="1">
    <citation type="submission" date="2017-04" db="EMBL/GenBank/DDBJ databases">
        <title>Complete Genome Sequence of the Bacillus horikoshii 20a strain from Cuatro Cienegas, Coahuila, Mexico.</title>
        <authorList>
            <person name="Zarza E."/>
            <person name="Alcaraz L.D."/>
            <person name="Aguilar-Salinas B."/>
            <person name="Islas A."/>
            <person name="Olmedo-Alvarez G."/>
        </authorList>
    </citation>
    <scope>NUCLEOTIDE SEQUENCE [LARGE SCALE GENOMIC DNA]</scope>
    <source>
        <strain evidence="6 7">20a</strain>
    </source>
</reference>
<dbReference type="PANTHER" id="PTHR30126">
    <property type="entry name" value="HTH-TYPE TRANSCRIPTIONAL REGULATOR"/>
    <property type="match status" value="1"/>
</dbReference>
<evidence type="ECO:0000313" key="7">
    <source>
        <dbReference type="Proteomes" id="UP000195573"/>
    </source>
</evidence>
<dbReference type="SUPFAM" id="SSF53850">
    <property type="entry name" value="Periplasmic binding protein-like II"/>
    <property type="match status" value="1"/>
</dbReference>
<gene>
    <name evidence="6" type="ORF">B4U37_03010</name>
</gene>
<keyword evidence="2" id="KW-0805">Transcription regulation</keyword>
<evidence type="ECO:0000259" key="5">
    <source>
        <dbReference type="PROSITE" id="PS50931"/>
    </source>
</evidence>
<evidence type="ECO:0000256" key="4">
    <source>
        <dbReference type="ARBA" id="ARBA00023163"/>
    </source>
</evidence>
<dbReference type="Pfam" id="PF00126">
    <property type="entry name" value="HTH_1"/>
    <property type="match status" value="1"/>
</dbReference>
<dbReference type="EMBL" id="CP020880">
    <property type="protein sequence ID" value="ART75077.1"/>
    <property type="molecule type" value="Genomic_DNA"/>
</dbReference>
<evidence type="ECO:0000256" key="3">
    <source>
        <dbReference type="ARBA" id="ARBA00023125"/>
    </source>
</evidence>
<feature type="domain" description="HTH lysR-type" evidence="5">
    <location>
        <begin position="9"/>
        <end position="67"/>
    </location>
</feature>
<organism evidence="6 7">
    <name type="scientific">Sutcliffiella horikoshii</name>
    <dbReference type="NCBI Taxonomy" id="79883"/>
    <lineage>
        <taxon>Bacteria</taxon>
        <taxon>Bacillati</taxon>
        <taxon>Bacillota</taxon>
        <taxon>Bacilli</taxon>
        <taxon>Bacillales</taxon>
        <taxon>Bacillaceae</taxon>
        <taxon>Sutcliffiella</taxon>
    </lineage>
</organism>
<evidence type="ECO:0000256" key="2">
    <source>
        <dbReference type="ARBA" id="ARBA00023015"/>
    </source>
</evidence>
<dbReference type="InterPro" id="IPR036390">
    <property type="entry name" value="WH_DNA-bd_sf"/>
</dbReference>
<proteinExistence type="inferred from homology"/>
<dbReference type="PANTHER" id="PTHR30126:SF40">
    <property type="entry name" value="HTH-TYPE TRANSCRIPTIONAL REGULATOR GLTR"/>
    <property type="match status" value="1"/>
</dbReference>
<dbReference type="InterPro" id="IPR036388">
    <property type="entry name" value="WH-like_DNA-bd_sf"/>
</dbReference>
<evidence type="ECO:0000256" key="1">
    <source>
        <dbReference type="ARBA" id="ARBA00009437"/>
    </source>
</evidence>
<name>A0ABM6KEY5_9BACI</name>
<dbReference type="InterPro" id="IPR000847">
    <property type="entry name" value="LysR_HTH_N"/>
</dbReference>
<dbReference type="PROSITE" id="PS50931">
    <property type="entry name" value="HTH_LYSR"/>
    <property type="match status" value="1"/>
</dbReference>
<dbReference type="Gene3D" id="3.40.190.290">
    <property type="match status" value="1"/>
</dbReference>
<evidence type="ECO:0000313" key="6">
    <source>
        <dbReference type="EMBL" id="ART75077.1"/>
    </source>
</evidence>
<comment type="similarity">
    <text evidence="1">Belongs to the LysR transcriptional regulatory family.</text>
</comment>
<accession>A0ABM6KEY5</accession>
<dbReference type="Pfam" id="PF03466">
    <property type="entry name" value="LysR_substrate"/>
    <property type="match status" value="1"/>
</dbReference>
<dbReference type="InterPro" id="IPR005119">
    <property type="entry name" value="LysR_subst-bd"/>
</dbReference>
<keyword evidence="7" id="KW-1185">Reference proteome</keyword>
<protein>
    <recommendedName>
        <fullName evidence="5">HTH lysR-type domain-containing protein</fullName>
    </recommendedName>
</protein>
<dbReference type="CDD" id="cd05466">
    <property type="entry name" value="PBP2_LTTR_substrate"/>
    <property type="match status" value="1"/>
</dbReference>
<keyword evidence="4" id="KW-0804">Transcription</keyword>
<dbReference type="Proteomes" id="UP000195573">
    <property type="component" value="Chromosome"/>
</dbReference>
<dbReference type="SUPFAM" id="SSF46785">
    <property type="entry name" value="Winged helix' DNA-binding domain"/>
    <property type="match status" value="1"/>
</dbReference>